<feature type="transmembrane region" description="Helical" evidence="2">
    <location>
        <begin position="464"/>
        <end position="483"/>
    </location>
</feature>
<evidence type="ECO:0000313" key="4">
    <source>
        <dbReference type="Proteomes" id="UP001165090"/>
    </source>
</evidence>
<feature type="compositionally biased region" description="Low complexity" evidence="1">
    <location>
        <begin position="80"/>
        <end position="100"/>
    </location>
</feature>
<dbReference type="EMBL" id="BSDZ01000024">
    <property type="protein sequence ID" value="GLI65523.1"/>
    <property type="molecule type" value="Genomic_DNA"/>
</dbReference>
<organism evidence="3 4">
    <name type="scientific">Volvox africanus</name>
    <dbReference type="NCBI Taxonomy" id="51714"/>
    <lineage>
        <taxon>Eukaryota</taxon>
        <taxon>Viridiplantae</taxon>
        <taxon>Chlorophyta</taxon>
        <taxon>core chlorophytes</taxon>
        <taxon>Chlorophyceae</taxon>
        <taxon>CS clade</taxon>
        <taxon>Chlamydomonadales</taxon>
        <taxon>Volvocaceae</taxon>
        <taxon>Volvox</taxon>
    </lineage>
</organism>
<gene>
    <name evidence="3" type="ORF">VaNZ11_009078</name>
</gene>
<sequence length="604" mass="66983">MSHLVGASLVIPGNARRPKQDTASFATVHHFSRPTRGYPEGRIRIIFDDGTDTWWDVSKLEPEWITALPDPASAPIEHLTPTTRGTRRAVATTPGSTGRGRSLRRSSRAGGGYDSSGGGPFSDAEAAPTGRGILQSGRLLSPAGPTFLVVNAGTETAGDEDGIPGDTVPGSPTTGTRRRGRPRKSFRFAPGTVSPGAHIAGIAAASTGDSPFRDGVGVSHLAPMHLTSPPGSPRASHGGAVTVVATEDLNKACCSSVPPRLSWERRVRNTLLIFLVTLPAIYFHRQLHFGCSADQHKRPLAAMWTGDLRTLTTSDFWCALGYQEPLIAVNLVFFLNVDVLFWFISLLQRSNWLIDPFWTIIPPMIGMFYQYHPAAASHPLRSRLAMGLLWIWAVRLTHSYLRREEWQIGAREDWRYARMAQHMGRAWWAVMSFFAVGIAQQVMLVGVTLPLLAIHTSTAPWNPFVDVAIFLSAATGIMIALVADNQLRDFMADNEKRAQEGRPRLLLLNTGLWGYSRHPNFFGEQLWWWSLGMWAVTCGQPWMLAGAAFNTLCFIPITRMTEERMMERSERASLYRHYQRTTSVWFPWPKRSVVPYETVKDPGA</sequence>
<dbReference type="Proteomes" id="UP001165090">
    <property type="component" value="Unassembled WGS sequence"/>
</dbReference>
<evidence type="ECO:0000256" key="2">
    <source>
        <dbReference type="SAM" id="Phobius"/>
    </source>
</evidence>
<keyword evidence="2" id="KW-0812">Transmembrane</keyword>
<feature type="compositionally biased region" description="Basic residues" evidence="1">
    <location>
        <begin position="176"/>
        <end position="185"/>
    </location>
</feature>
<proteinExistence type="predicted"/>
<evidence type="ECO:0000313" key="3">
    <source>
        <dbReference type="EMBL" id="GLI65523.1"/>
    </source>
</evidence>
<keyword evidence="2" id="KW-1133">Transmembrane helix</keyword>
<keyword evidence="4" id="KW-1185">Reference proteome</keyword>
<dbReference type="Gene3D" id="1.20.120.1630">
    <property type="match status" value="1"/>
</dbReference>
<dbReference type="PROSITE" id="PS50244">
    <property type="entry name" value="S5A_REDUCTASE"/>
    <property type="match status" value="1"/>
</dbReference>
<feature type="transmembrane region" description="Helical" evidence="2">
    <location>
        <begin position="326"/>
        <end position="345"/>
    </location>
</feature>
<protein>
    <recommendedName>
        <fullName evidence="5">Steroid 5-alpha reductase C-terminal domain-containing protein</fullName>
    </recommendedName>
</protein>
<dbReference type="Pfam" id="PF06966">
    <property type="entry name" value="DUF1295"/>
    <property type="match status" value="1"/>
</dbReference>
<comment type="caution">
    <text evidence="3">The sequence shown here is derived from an EMBL/GenBank/DDBJ whole genome shotgun (WGS) entry which is preliminary data.</text>
</comment>
<evidence type="ECO:0008006" key="5">
    <source>
        <dbReference type="Google" id="ProtNLM"/>
    </source>
</evidence>
<name>A0ABQ5S6H9_9CHLO</name>
<keyword evidence="2" id="KW-0472">Membrane</keyword>
<feature type="region of interest" description="Disordered" evidence="1">
    <location>
        <begin position="155"/>
        <end position="185"/>
    </location>
</feature>
<dbReference type="InterPro" id="IPR010721">
    <property type="entry name" value="UstE-like"/>
</dbReference>
<feature type="compositionally biased region" description="Gly residues" evidence="1">
    <location>
        <begin position="109"/>
        <end position="120"/>
    </location>
</feature>
<dbReference type="PANTHER" id="PTHR32251:SF23">
    <property type="entry name" value="3-OXO-5-ALPHA-STEROID 4-DEHYDROGENASE (DUF1295)"/>
    <property type="match status" value="1"/>
</dbReference>
<accession>A0ABQ5S6H9</accession>
<feature type="region of interest" description="Disordered" evidence="1">
    <location>
        <begin position="71"/>
        <end position="129"/>
    </location>
</feature>
<feature type="transmembrane region" description="Helical" evidence="2">
    <location>
        <begin position="426"/>
        <end position="452"/>
    </location>
</feature>
<reference evidence="3 4" key="1">
    <citation type="journal article" date="2023" name="IScience">
        <title>Expanded male sex-determining region conserved during the evolution of homothallism in the green alga Volvox.</title>
        <authorList>
            <person name="Yamamoto K."/>
            <person name="Matsuzaki R."/>
            <person name="Mahakham W."/>
            <person name="Heman W."/>
            <person name="Sekimoto H."/>
            <person name="Kawachi M."/>
            <person name="Minakuchi Y."/>
            <person name="Toyoda A."/>
            <person name="Nozaki H."/>
        </authorList>
    </citation>
    <scope>NUCLEOTIDE SEQUENCE [LARGE SCALE GENOMIC DNA]</scope>
    <source>
        <strain evidence="3 4">NIES-4468</strain>
    </source>
</reference>
<evidence type="ECO:0000256" key="1">
    <source>
        <dbReference type="SAM" id="MobiDB-lite"/>
    </source>
</evidence>
<dbReference type="PANTHER" id="PTHR32251">
    <property type="entry name" value="3-OXO-5-ALPHA-STEROID 4-DEHYDROGENASE"/>
    <property type="match status" value="1"/>
</dbReference>